<evidence type="ECO:0000313" key="3">
    <source>
        <dbReference type="WBParaSite" id="BXY_1059400.1"/>
    </source>
</evidence>
<name>A0A1I7SC43_BURXY</name>
<sequence length="488" mass="54284">MLSGYKMLSPYLHRPRRPNRLRWLPAEEGQYLRSLQRSQFHHPQAYRPVENALGREVERQRRIQARWRKIGPLVGPTGSRFQKMRLVQQKNWRHPSTTPAPSTTISTSRITQIPSSTFKSSRAPPIKYVTPSTARPYTAHVVSPAEMAIKATEQTLVDESLATNNIRRQPPARVSAPSFSDFSETPLVDKPPKPARAFGQQIASPFPRRRNLGRHVQGPVLAPLPENPAPIQTAQTRNVLQPTADDGPRIVEDFTPSALPVAETNNGDYHHRQLGMKAEKRFKLVPNRLSYRPRLTIRRPEEDFFTGDSALLPNKRGPTGDGYGPPVFPGQAIPPPVPAVSVGGEAAGIPPYGDEIGAQHVMEVTENTPTTVKPSALLSILNKADEGFNQVISHVEAGTPVEAALVDIMEVALGSQKLDSQAKLLSHVDRTIGLDNLQRLQRWMNTGGAFDMVKEQFAKILQNYKPPPERQITIPPQFEYLLQPERGG</sequence>
<reference evidence="3" key="1">
    <citation type="submission" date="2016-11" db="UniProtKB">
        <authorList>
            <consortium name="WormBaseParasite"/>
        </authorList>
    </citation>
    <scope>IDENTIFICATION</scope>
</reference>
<organism evidence="2 3">
    <name type="scientific">Bursaphelenchus xylophilus</name>
    <name type="common">Pinewood nematode worm</name>
    <name type="synonym">Aphelenchoides xylophilus</name>
    <dbReference type="NCBI Taxonomy" id="6326"/>
    <lineage>
        <taxon>Eukaryota</taxon>
        <taxon>Metazoa</taxon>
        <taxon>Ecdysozoa</taxon>
        <taxon>Nematoda</taxon>
        <taxon>Chromadorea</taxon>
        <taxon>Rhabditida</taxon>
        <taxon>Tylenchina</taxon>
        <taxon>Tylenchomorpha</taxon>
        <taxon>Aphelenchoidea</taxon>
        <taxon>Aphelenchoididae</taxon>
        <taxon>Bursaphelenchus</taxon>
    </lineage>
</organism>
<dbReference type="AlphaFoldDB" id="A0A1I7SC43"/>
<feature type="region of interest" description="Disordered" evidence="1">
    <location>
        <begin position="170"/>
        <end position="193"/>
    </location>
</feature>
<dbReference type="eggNOG" id="ENOG502RZ3X">
    <property type="taxonomic scope" value="Eukaryota"/>
</dbReference>
<dbReference type="Proteomes" id="UP000095284">
    <property type="component" value="Unplaced"/>
</dbReference>
<dbReference type="WBParaSite" id="BXY_1059400.1">
    <property type="protein sequence ID" value="BXY_1059400.1"/>
    <property type="gene ID" value="BXY_1059400"/>
</dbReference>
<protein>
    <submittedName>
        <fullName evidence="3">ULP_PROTEASE domain-containing protein</fullName>
    </submittedName>
</protein>
<evidence type="ECO:0000313" key="2">
    <source>
        <dbReference type="Proteomes" id="UP000095284"/>
    </source>
</evidence>
<accession>A0A1I7SC43</accession>
<proteinExistence type="predicted"/>
<evidence type="ECO:0000256" key="1">
    <source>
        <dbReference type="SAM" id="MobiDB-lite"/>
    </source>
</evidence>